<dbReference type="PANTHER" id="PTHR42852">
    <property type="entry name" value="THIOL:DISULFIDE INTERCHANGE PROTEIN DSBE"/>
    <property type="match status" value="1"/>
</dbReference>
<accession>A0A4Q0YQS2</accession>
<dbReference type="InterPro" id="IPR013740">
    <property type="entry name" value="Redoxin"/>
</dbReference>
<organism evidence="2 3">
    <name type="scientific">Veronia nyctiphanis</name>
    <dbReference type="NCBI Taxonomy" id="1278244"/>
    <lineage>
        <taxon>Bacteria</taxon>
        <taxon>Pseudomonadati</taxon>
        <taxon>Pseudomonadota</taxon>
        <taxon>Gammaproteobacteria</taxon>
        <taxon>Vibrionales</taxon>
        <taxon>Vibrionaceae</taxon>
        <taxon>Veronia</taxon>
    </lineage>
</organism>
<evidence type="ECO:0000259" key="1">
    <source>
        <dbReference type="PROSITE" id="PS51352"/>
    </source>
</evidence>
<dbReference type="InterPro" id="IPR013766">
    <property type="entry name" value="Thioredoxin_domain"/>
</dbReference>
<dbReference type="Proteomes" id="UP000290287">
    <property type="component" value="Unassembled WGS sequence"/>
</dbReference>
<dbReference type="InterPro" id="IPR036249">
    <property type="entry name" value="Thioredoxin-like_sf"/>
</dbReference>
<dbReference type="PROSITE" id="PS51352">
    <property type="entry name" value="THIOREDOXIN_2"/>
    <property type="match status" value="1"/>
</dbReference>
<keyword evidence="3" id="KW-1185">Reference proteome</keyword>
<dbReference type="GO" id="GO:0016491">
    <property type="term" value="F:oxidoreductase activity"/>
    <property type="evidence" value="ECO:0007669"/>
    <property type="project" value="InterPro"/>
</dbReference>
<dbReference type="SUPFAM" id="SSF52833">
    <property type="entry name" value="Thioredoxin-like"/>
    <property type="match status" value="1"/>
</dbReference>
<dbReference type="OrthoDB" id="9811352at2"/>
<dbReference type="Pfam" id="PF08534">
    <property type="entry name" value="Redoxin"/>
    <property type="match status" value="1"/>
</dbReference>
<dbReference type="AlphaFoldDB" id="A0A4Q0YQS2"/>
<gene>
    <name evidence="2" type="ORF">CS022_15840</name>
</gene>
<dbReference type="Gene3D" id="3.40.30.10">
    <property type="entry name" value="Glutaredoxin"/>
    <property type="match status" value="1"/>
</dbReference>
<comment type="caution">
    <text evidence="2">The sequence shown here is derived from an EMBL/GenBank/DDBJ whole genome shotgun (WGS) entry which is preliminary data.</text>
</comment>
<proteinExistence type="predicted"/>
<evidence type="ECO:0000313" key="3">
    <source>
        <dbReference type="Proteomes" id="UP000290287"/>
    </source>
</evidence>
<dbReference type="PANTHER" id="PTHR42852:SF13">
    <property type="entry name" value="PROTEIN DIPZ"/>
    <property type="match status" value="1"/>
</dbReference>
<dbReference type="InterPro" id="IPR050553">
    <property type="entry name" value="Thioredoxin_ResA/DsbE_sf"/>
</dbReference>
<dbReference type="RefSeq" id="WP_129123093.1">
    <property type="nucleotide sequence ID" value="NZ_PEIB01000021.1"/>
</dbReference>
<dbReference type="EMBL" id="PEIB01000021">
    <property type="protein sequence ID" value="RXJ72414.1"/>
    <property type="molecule type" value="Genomic_DNA"/>
</dbReference>
<evidence type="ECO:0000313" key="2">
    <source>
        <dbReference type="EMBL" id="RXJ72414.1"/>
    </source>
</evidence>
<name>A0A4Q0YQS2_9GAMM</name>
<reference evidence="2 3" key="1">
    <citation type="submission" date="2017-10" db="EMBL/GenBank/DDBJ databases">
        <title>Nyctiphanis sp. nov., isolated from the stomach of the euphausiid Nyctiphanes simplex (Hansen, 1911) in the Gulf of California.</title>
        <authorList>
            <person name="Gomez-Gil B."/>
            <person name="Aguilar-Mendez M."/>
            <person name="Lopez-Cortes A."/>
            <person name="Gomez-Gutierrez J."/>
            <person name="Roque A."/>
            <person name="Lang E."/>
            <person name="Gonzalez-Castillo A."/>
        </authorList>
    </citation>
    <scope>NUCLEOTIDE SEQUENCE [LARGE SCALE GENOMIC DNA]</scope>
    <source>
        <strain evidence="2 3">CAIM 600</strain>
    </source>
</reference>
<feature type="domain" description="Thioredoxin" evidence="1">
    <location>
        <begin position="4"/>
        <end position="159"/>
    </location>
</feature>
<protein>
    <submittedName>
        <fullName evidence="2">Alkyl hydroperoxide reductase</fullName>
    </submittedName>
</protein>
<sequence length="197" mass="21777">MDIPKLSKATELVTSEWINTDAPLSIGALRGKVVVIYAFQMLCPACVSHGLPQIKKVQQFCSEADVQVIGIHTVFEHHDVMTADALKTFAYEYRLTFPIAIDQASNVGPIPETMLAYRLQGTPSLVIIDKEGFVRFQHLGIVDDLPLGSLIGHLVAEQSDETAIANESPSPTQNETTLKDENLREVICNDEQCEIKR</sequence>